<dbReference type="Proteomes" id="UP001642482">
    <property type="component" value="Unassembled WGS sequence"/>
</dbReference>
<evidence type="ECO:0000313" key="2">
    <source>
        <dbReference type="EMBL" id="CAK7217966.1"/>
    </source>
</evidence>
<feature type="compositionally biased region" description="Low complexity" evidence="1">
    <location>
        <begin position="86"/>
        <end position="100"/>
    </location>
</feature>
<feature type="compositionally biased region" description="Low complexity" evidence="1">
    <location>
        <begin position="441"/>
        <end position="478"/>
    </location>
</feature>
<feature type="compositionally biased region" description="Polar residues" evidence="1">
    <location>
        <begin position="110"/>
        <end position="123"/>
    </location>
</feature>
<protein>
    <submittedName>
        <fullName evidence="2">Uncharacterized protein</fullName>
    </submittedName>
</protein>
<feature type="region of interest" description="Disordered" evidence="1">
    <location>
        <begin position="390"/>
        <end position="489"/>
    </location>
</feature>
<name>A0ABP0BEK3_9PEZI</name>
<evidence type="ECO:0000256" key="1">
    <source>
        <dbReference type="SAM" id="MobiDB-lite"/>
    </source>
</evidence>
<feature type="region of interest" description="Disordered" evidence="1">
    <location>
        <begin position="86"/>
        <end position="123"/>
    </location>
</feature>
<organism evidence="2 3">
    <name type="scientific">Sporothrix eucalyptigena</name>
    <dbReference type="NCBI Taxonomy" id="1812306"/>
    <lineage>
        <taxon>Eukaryota</taxon>
        <taxon>Fungi</taxon>
        <taxon>Dikarya</taxon>
        <taxon>Ascomycota</taxon>
        <taxon>Pezizomycotina</taxon>
        <taxon>Sordariomycetes</taxon>
        <taxon>Sordariomycetidae</taxon>
        <taxon>Ophiostomatales</taxon>
        <taxon>Ophiostomataceae</taxon>
        <taxon>Sporothrix</taxon>
    </lineage>
</organism>
<sequence length="721" mass="76564">MAYQSPSDAGKFHVFSSKPSKLGQSIISAASMMNHGILDINETEIQPRVEPKSMTPGMKSYFMEEYIFSASNTVLVNHMDYDLEESAANSSTTNTTQQNSHGTANGGTAQGSDSNNSEVAQGSSSRRASFDCLSDSSTVVASEHSPCSSMSAWIERELIRSDNNSLMTGRDQGAISGTSGRQPSGVDHMVHINSASNGNGSDMPEIMPAVGYQAGQDRLSLLNSVLAAQLETARKAKASESNSCSNQSQTSQSSSTYSSASGHQHSQLPSASSLGKRSRGNSDLDGETRTGDGTLPYDLPHDNTGEPGPSNNNAGNPHKRTMTTRCQASRNDAMGPPPVPPAHRVVPDLDQPVSPQPRESPHSTGIQPREGHSKHLFAGSFERDFRDAFARPNRTQASPDDIPMRLATGELHGMPGPSASSSSPVRVPTPIPSLRPPSSQAPVTPTPAHATTSGVAASAPATTTTDGPTAPVPLTITPPDTPPLPAVPAATVPQVPTLEEAQLNTQPVRRLSNDQAQSGPSGSRRRRHWHAAQQQQQSESSSSEVQLIQHVARPVETTSRNSQNSQTSQTIRAYQSMQSMHAIQNMQALNSLDAMQGLPGIPTMPPEVPVSPMTPVPPVTPVTHLLPPAASAHIQGQHSPPFENTTTFIELSVPPTMPEHTVEELTVTEYYGAPADMAITGMGMVDFASPEDIARILAFGPEDQDPPLSSVNSMNFQWPPN</sequence>
<keyword evidence="3" id="KW-1185">Reference proteome</keyword>
<comment type="caution">
    <text evidence="2">The sequence shown here is derived from an EMBL/GenBank/DDBJ whole genome shotgun (WGS) entry which is preliminary data.</text>
</comment>
<accession>A0ABP0BEK3</accession>
<gene>
    <name evidence="2" type="ORF">SEUCBS140593_003384</name>
</gene>
<feature type="compositionally biased region" description="Low complexity" evidence="1">
    <location>
        <begin position="239"/>
        <end position="266"/>
    </location>
</feature>
<evidence type="ECO:0000313" key="3">
    <source>
        <dbReference type="Proteomes" id="UP001642482"/>
    </source>
</evidence>
<feature type="compositionally biased region" description="Polar residues" evidence="1">
    <location>
        <begin position="503"/>
        <end position="521"/>
    </location>
</feature>
<proteinExistence type="predicted"/>
<feature type="compositionally biased region" description="Basic and acidic residues" evidence="1">
    <location>
        <begin position="280"/>
        <end position="290"/>
    </location>
</feature>
<dbReference type="EMBL" id="CAWUHD010000026">
    <property type="protein sequence ID" value="CAK7217966.1"/>
    <property type="molecule type" value="Genomic_DNA"/>
</dbReference>
<reference evidence="2 3" key="1">
    <citation type="submission" date="2024-01" db="EMBL/GenBank/DDBJ databases">
        <authorList>
            <person name="Allen C."/>
            <person name="Tagirdzhanova G."/>
        </authorList>
    </citation>
    <scope>NUCLEOTIDE SEQUENCE [LARGE SCALE GENOMIC DNA]</scope>
</reference>
<feature type="compositionally biased region" description="Low complexity" evidence="1">
    <location>
        <begin position="533"/>
        <end position="544"/>
    </location>
</feature>
<feature type="compositionally biased region" description="Low complexity" evidence="1">
    <location>
        <begin position="415"/>
        <end position="426"/>
    </location>
</feature>
<feature type="region of interest" description="Disordered" evidence="1">
    <location>
        <begin position="503"/>
        <end position="546"/>
    </location>
</feature>
<feature type="region of interest" description="Disordered" evidence="1">
    <location>
        <begin position="236"/>
        <end position="372"/>
    </location>
</feature>
<feature type="region of interest" description="Disordered" evidence="1">
    <location>
        <begin position="165"/>
        <end position="186"/>
    </location>
</feature>